<dbReference type="SUPFAM" id="SSF46689">
    <property type="entry name" value="Homeodomain-like"/>
    <property type="match status" value="1"/>
</dbReference>
<dbReference type="InterPro" id="IPR039532">
    <property type="entry name" value="TetR_C_Firmicutes"/>
</dbReference>
<comment type="caution">
    <text evidence="4">The sequence shown here is derived from an EMBL/GenBank/DDBJ whole genome shotgun (WGS) entry which is preliminary data.</text>
</comment>
<dbReference type="InterPro" id="IPR009057">
    <property type="entry name" value="Homeodomain-like_sf"/>
</dbReference>
<dbReference type="EMBL" id="QRAY01000005">
    <property type="protein sequence ID" value="RDS59795.1"/>
    <property type="molecule type" value="Genomic_DNA"/>
</dbReference>
<dbReference type="Proteomes" id="UP000254492">
    <property type="component" value="Unassembled WGS sequence"/>
</dbReference>
<evidence type="ECO:0000259" key="3">
    <source>
        <dbReference type="PROSITE" id="PS50977"/>
    </source>
</evidence>
<evidence type="ECO:0000256" key="2">
    <source>
        <dbReference type="PROSITE-ProRule" id="PRU00335"/>
    </source>
</evidence>
<feature type="DNA-binding region" description="H-T-H motif" evidence="2">
    <location>
        <begin position="30"/>
        <end position="49"/>
    </location>
</feature>
<evidence type="ECO:0000313" key="4">
    <source>
        <dbReference type="EMBL" id="RDS59795.1"/>
    </source>
</evidence>
<dbReference type="PROSITE" id="PS50977">
    <property type="entry name" value="HTH_TETR_2"/>
    <property type="match status" value="1"/>
</dbReference>
<dbReference type="PANTHER" id="PTHR43479">
    <property type="entry name" value="ACREF/ENVCD OPERON REPRESSOR-RELATED"/>
    <property type="match status" value="1"/>
</dbReference>
<dbReference type="Pfam" id="PF14278">
    <property type="entry name" value="TetR_C_8"/>
    <property type="match status" value="1"/>
</dbReference>
<dbReference type="RefSeq" id="WP_115470666.1">
    <property type="nucleotide sequence ID" value="NZ_BJEC01000004.1"/>
</dbReference>
<keyword evidence="5" id="KW-1185">Reference proteome</keyword>
<accession>A0ABX9I527</accession>
<dbReference type="Pfam" id="PF00440">
    <property type="entry name" value="TetR_N"/>
    <property type="match status" value="1"/>
</dbReference>
<proteinExistence type="predicted"/>
<dbReference type="InterPro" id="IPR001647">
    <property type="entry name" value="HTH_TetR"/>
</dbReference>
<keyword evidence="1 2" id="KW-0238">DNA-binding</keyword>
<dbReference type="InterPro" id="IPR050624">
    <property type="entry name" value="HTH-type_Tx_Regulator"/>
</dbReference>
<feature type="domain" description="HTH tetR-type" evidence="3">
    <location>
        <begin position="7"/>
        <end position="67"/>
    </location>
</feature>
<organism evidence="4 5">
    <name type="scientific">Weissella thailandensis</name>
    <dbReference type="NCBI Taxonomy" id="89061"/>
    <lineage>
        <taxon>Bacteria</taxon>
        <taxon>Bacillati</taxon>
        <taxon>Bacillota</taxon>
        <taxon>Bacilli</taxon>
        <taxon>Lactobacillales</taxon>
        <taxon>Lactobacillaceae</taxon>
        <taxon>Weissella</taxon>
    </lineage>
</organism>
<protein>
    <submittedName>
        <fullName evidence="4">TetR/AcrR family transcriptional regulator</fullName>
    </submittedName>
</protein>
<sequence length="189" mass="21745">MEHAKIRHSKNKIRNALLTMLQEKSIEKITVSDLTKKARVNRSTFYSHYADKFDLIADLEAYFIYEIDTTLTTTFKNNSIEDAVVLSIQKIIDFALEPDNFNFLKIMLSPNGDPKFANKITQSISNQITLVSEVDNHLSIYIKRFVSRGLIELVITWIGDNDRPDKQTFIDLIKKSQLLSPVQLVLNHS</sequence>
<evidence type="ECO:0000256" key="1">
    <source>
        <dbReference type="ARBA" id="ARBA00023125"/>
    </source>
</evidence>
<dbReference type="Gene3D" id="1.10.357.10">
    <property type="entry name" value="Tetracycline Repressor, domain 2"/>
    <property type="match status" value="1"/>
</dbReference>
<gene>
    <name evidence="4" type="ORF">DWV05_03205</name>
</gene>
<reference evidence="4 5" key="1">
    <citation type="submission" date="2018-07" db="EMBL/GenBank/DDBJ databases">
        <title>Genome-based reclassification of Weissella jogaejeotgali as Weissella thailandensis.</title>
        <authorList>
            <person name="Chun J."/>
            <person name="Kim B.-Y."/>
            <person name="Kwak M.-J."/>
        </authorList>
    </citation>
    <scope>NUCLEOTIDE SEQUENCE [LARGE SCALE GENOMIC DNA]</scope>
    <source>
        <strain evidence="4 5">KCTC 3751</strain>
    </source>
</reference>
<dbReference type="PANTHER" id="PTHR43479:SF7">
    <property type="entry name" value="TETR-FAMILY TRANSCRIPTIONAL REGULATOR"/>
    <property type="match status" value="1"/>
</dbReference>
<evidence type="ECO:0000313" key="5">
    <source>
        <dbReference type="Proteomes" id="UP000254492"/>
    </source>
</evidence>
<name>A0ABX9I527_9LACO</name>